<evidence type="ECO:0000313" key="4">
    <source>
        <dbReference type="EMBL" id="SFA82322.1"/>
    </source>
</evidence>
<dbReference type="Pfam" id="PF18367">
    <property type="entry name" value="Rv2175c_C"/>
    <property type="match status" value="1"/>
</dbReference>
<dbReference type="Pfam" id="PF21531">
    <property type="entry name" value="Rv2175c_wHTH"/>
    <property type="match status" value="1"/>
</dbReference>
<dbReference type="OrthoDB" id="3784042at2"/>
<sequence>MDPQQTPAADPLDSLVGEWLTVPDVAERLGTDPGKVRRILQEGRLVGVRRGTPPVLQVPADFLVPGHLANPAAPSRAEDLPRWTVLAALQGTLTVLSDAGFSAEEAVTWLFTPDESLPGTPMSALREGRKTEVRRRAQAEL</sequence>
<gene>
    <name evidence="4" type="ORF">SAMN05421867_102104</name>
</gene>
<evidence type="ECO:0000256" key="1">
    <source>
        <dbReference type="SAM" id="MobiDB-lite"/>
    </source>
</evidence>
<dbReference type="EMBL" id="FOKA01000002">
    <property type="protein sequence ID" value="SFA82322.1"/>
    <property type="molecule type" value="Genomic_DNA"/>
</dbReference>
<feature type="compositionally biased region" description="Basic and acidic residues" evidence="1">
    <location>
        <begin position="126"/>
        <end position="141"/>
    </location>
</feature>
<name>A0A1I0W131_9CELL</name>
<dbReference type="AlphaFoldDB" id="A0A1I0W131"/>
<keyword evidence="5" id="KW-1185">Reference proteome</keyword>
<protein>
    <submittedName>
        <fullName evidence="4">Uncharacterized protein</fullName>
    </submittedName>
</protein>
<evidence type="ECO:0000313" key="5">
    <source>
        <dbReference type="Proteomes" id="UP000199012"/>
    </source>
</evidence>
<proteinExistence type="predicted"/>
<evidence type="ECO:0000259" key="2">
    <source>
        <dbReference type="Pfam" id="PF18367"/>
    </source>
</evidence>
<dbReference type="Proteomes" id="UP000199012">
    <property type="component" value="Unassembled WGS sequence"/>
</dbReference>
<feature type="region of interest" description="Disordered" evidence="1">
    <location>
        <begin position="118"/>
        <end position="141"/>
    </location>
</feature>
<dbReference type="InterPro" id="IPR048576">
    <property type="entry name" value="Rv2175c_wHTH"/>
</dbReference>
<dbReference type="RefSeq" id="WP_090030720.1">
    <property type="nucleotide sequence ID" value="NZ_BONM01000001.1"/>
</dbReference>
<feature type="domain" description="Rv2175c C-terminal" evidence="2">
    <location>
        <begin position="88"/>
        <end position="139"/>
    </location>
</feature>
<feature type="domain" description="DNA-binding protein Rv2175c wHTH" evidence="3">
    <location>
        <begin position="10"/>
        <end position="63"/>
    </location>
</feature>
<accession>A0A1I0W131</accession>
<dbReference type="GO" id="GO:0003677">
    <property type="term" value="F:DNA binding"/>
    <property type="evidence" value="ECO:0007669"/>
    <property type="project" value="InterPro"/>
</dbReference>
<dbReference type="STRING" id="988821.SAMN05421867_102104"/>
<dbReference type="InterPro" id="IPR041098">
    <property type="entry name" value="Rv2175c_C"/>
</dbReference>
<organism evidence="4 5">
    <name type="scientific">Cellulomonas marina</name>
    <dbReference type="NCBI Taxonomy" id="988821"/>
    <lineage>
        <taxon>Bacteria</taxon>
        <taxon>Bacillati</taxon>
        <taxon>Actinomycetota</taxon>
        <taxon>Actinomycetes</taxon>
        <taxon>Micrococcales</taxon>
        <taxon>Cellulomonadaceae</taxon>
        <taxon>Cellulomonas</taxon>
    </lineage>
</organism>
<evidence type="ECO:0000259" key="3">
    <source>
        <dbReference type="Pfam" id="PF21531"/>
    </source>
</evidence>
<reference evidence="4 5" key="1">
    <citation type="submission" date="2016-10" db="EMBL/GenBank/DDBJ databases">
        <authorList>
            <person name="de Groot N.N."/>
        </authorList>
    </citation>
    <scope>NUCLEOTIDE SEQUENCE [LARGE SCALE GENOMIC DNA]</scope>
    <source>
        <strain evidence="4 5">CGMCC 4.6945</strain>
    </source>
</reference>